<accession>A0AAT9FNV4</accession>
<evidence type="ECO:0000313" key="1">
    <source>
        <dbReference type="EMBL" id="BDS07579.1"/>
    </source>
</evidence>
<dbReference type="EMBL" id="AP026866">
    <property type="protein sequence ID" value="BDS07579.1"/>
    <property type="molecule type" value="Genomic_DNA"/>
</dbReference>
<proteinExistence type="predicted"/>
<dbReference type="KEGG" id="osu:NT6N_26190"/>
<dbReference type="SUPFAM" id="SSF69318">
    <property type="entry name" value="Integrin alpha N-terminal domain"/>
    <property type="match status" value="1"/>
</dbReference>
<gene>
    <name evidence="1" type="ORF">NT6N_26190</name>
</gene>
<dbReference type="InterPro" id="IPR028994">
    <property type="entry name" value="Integrin_alpha_N"/>
</dbReference>
<evidence type="ECO:0008006" key="2">
    <source>
        <dbReference type="Google" id="ProtNLM"/>
    </source>
</evidence>
<sequence>MKASLLGVNNLYFVMKHHPYTTLLAAALLPITSLHADNDEALVQTAMSKIDSEIKAEHYDLVMADLDNDGDKDALALMNGKSGYCGSGGCTLFVLRSQKAGFHKVGAVSVVSRPIYLRKSSHNSMRDLLVQVRGGGATPGMAALAFDGKSYPISPGDKFDQVTETDKILFADPLAKDGAEVFDRTLKLQGISFRVVSPNKKDGNSVTITPAGLEIANEAMTDQVKGVVINAESADLNADGSPEIYVFVKGADDKAALVAYGTNNKKSMSPIYLPSLDAGTKNAQGYRGGDELAVVETTLVRRFPLYSDDSVEVTPTGKMRQIQYKLEAGEAGWVLRVDKVVEF</sequence>
<protein>
    <recommendedName>
        <fullName evidence="2">VCBS repeat-containing protein</fullName>
    </recommendedName>
</protein>
<reference evidence="1" key="1">
    <citation type="submission" date="2024-07" db="EMBL/GenBank/DDBJ databases">
        <title>Complete genome sequence of Verrucomicrobiaceae bacterium NT6N.</title>
        <authorList>
            <person name="Huang C."/>
            <person name="Takami H."/>
            <person name="Hamasaki K."/>
        </authorList>
    </citation>
    <scope>NUCLEOTIDE SEQUENCE</scope>
    <source>
        <strain evidence="1">NT6N</strain>
    </source>
</reference>
<organism evidence="1">
    <name type="scientific">Oceaniferula spumae</name>
    <dbReference type="NCBI Taxonomy" id="2979115"/>
    <lineage>
        <taxon>Bacteria</taxon>
        <taxon>Pseudomonadati</taxon>
        <taxon>Verrucomicrobiota</taxon>
        <taxon>Verrucomicrobiia</taxon>
        <taxon>Verrucomicrobiales</taxon>
        <taxon>Verrucomicrobiaceae</taxon>
        <taxon>Oceaniferula</taxon>
    </lineage>
</organism>
<dbReference type="AlphaFoldDB" id="A0AAT9FNV4"/>
<name>A0AAT9FNV4_9BACT</name>